<dbReference type="PANTHER" id="PTHR24221">
    <property type="entry name" value="ATP-BINDING CASSETTE SUB-FAMILY B"/>
    <property type="match status" value="1"/>
</dbReference>
<keyword evidence="2 7" id="KW-0812">Transmembrane</keyword>
<accession>A0ABS3ZKV0</accession>
<evidence type="ECO:0000313" key="11">
    <source>
        <dbReference type="Proteomes" id="UP001315001"/>
    </source>
</evidence>
<evidence type="ECO:0000256" key="7">
    <source>
        <dbReference type="SAM" id="Phobius"/>
    </source>
</evidence>
<evidence type="ECO:0000256" key="6">
    <source>
        <dbReference type="ARBA" id="ARBA00023136"/>
    </source>
</evidence>
<dbReference type="GO" id="GO:0005524">
    <property type="term" value="F:ATP binding"/>
    <property type="evidence" value="ECO:0007669"/>
    <property type="project" value="UniProtKB-KW"/>
</dbReference>
<keyword evidence="4 10" id="KW-0067">ATP-binding</keyword>
<dbReference type="CDD" id="cd07346">
    <property type="entry name" value="ABC_6TM_exporters"/>
    <property type="match status" value="1"/>
</dbReference>
<sequence>MLAVLQMASSVVSVADALFLRNIIDAAVAKDSQRFYQGILLFVGLIAIEIILQFVSRLLEEYTRASLENNFKVRLFESLLYQKYSLVASIHSGEWMNRLTSDTVVVADGITQIVPGVMGMAVKIIGALTVIFYIEPRFAFVLIPGGIFLTLFTYGFRKISKRLHKQVQEADGKLRVFLQESLSNMMVVRSFAREEFFKEQSWKRMEKHKEKRLKKTSFSNVCMAGFGVIMNGAYVIGAAYCGYGILKGRLTYGTLLAVLQLIGQIQNPFANITGYLPRYYAMCGSAERLKEIEGNEKIISEEAKDVRLFYETRLQGIYLKNVKFAYPYEKQEERNVIFNDVSFSVRKGEYIALTGPSGCGKSTILKLLLCLYNPDEGERILETDIEQILLTVEYRKLFAYVPQENYLMNGTIRECVVFGEQEKIDDEEVWKALRIACGETFVRNLPNGLDTLLGERGSGLSEGQMQRIAIARAVFSKRPILLLDESTSALDAQTEKQLLANLQSITDKTVFIVTHRPEALSICDKELNFSENGIQVKSLKNKENGDEND</sequence>
<evidence type="ECO:0000259" key="8">
    <source>
        <dbReference type="PROSITE" id="PS50893"/>
    </source>
</evidence>
<dbReference type="InterPro" id="IPR003593">
    <property type="entry name" value="AAA+_ATPase"/>
</dbReference>
<feature type="transmembrane region" description="Helical" evidence="7">
    <location>
        <begin position="138"/>
        <end position="156"/>
    </location>
</feature>
<dbReference type="Pfam" id="PF00005">
    <property type="entry name" value="ABC_tran"/>
    <property type="match status" value="1"/>
</dbReference>
<feature type="transmembrane region" description="Helical" evidence="7">
    <location>
        <begin position="113"/>
        <end position="132"/>
    </location>
</feature>
<dbReference type="PANTHER" id="PTHR24221:SF654">
    <property type="entry name" value="ATP-BINDING CASSETTE SUB-FAMILY B MEMBER 6"/>
    <property type="match status" value="1"/>
</dbReference>
<evidence type="ECO:0000256" key="2">
    <source>
        <dbReference type="ARBA" id="ARBA00022692"/>
    </source>
</evidence>
<comment type="caution">
    <text evidence="10">The sequence shown here is derived from an EMBL/GenBank/DDBJ whole genome shotgun (WGS) entry which is preliminary data.</text>
</comment>
<evidence type="ECO:0000256" key="1">
    <source>
        <dbReference type="ARBA" id="ARBA00004651"/>
    </source>
</evidence>
<dbReference type="InterPro" id="IPR027417">
    <property type="entry name" value="P-loop_NTPase"/>
</dbReference>
<dbReference type="Gene3D" id="3.40.50.300">
    <property type="entry name" value="P-loop containing nucleotide triphosphate hydrolases"/>
    <property type="match status" value="1"/>
</dbReference>
<dbReference type="EMBL" id="JAFIQO010000143">
    <property type="protein sequence ID" value="MBP0057949.1"/>
    <property type="molecule type" value="Genomic_DNA"/>
</dbReference>
<feature type="domain" description="ABC transmembrane type-1" evidence="9">
    <location>
        <begin position="1"/>
        <end position="281"/>
    </location>
</feature>
<feature type="transmembrane region" description="Helical" evidence="7">
    <location>
        <begin position="217"/>
        <end position="240"/>
    </location>
</feature>
<dbReference type="InterPro" id="IPR036640">
    <property type="entry name" value="ABC1_TM_sf"/>
</dbReference>
<name>A0ABS3ZKV0_9FIRM</name>
<reference evidence="10 11" key="1">
    <citation type="submission" date="2021-02" db="EMBL/GenBank/DDBJ databases">
        <title>Lactate utilizing bacteria of the human gut.</title>
        <authorList>
            <person name="Sheridan P.O."/>
        </authorList>
    </citation>
    <scope>NUCLEOTIDE SEQUENCE [LARGE SCALE GENOMIC DNA]</scope>
    <source>
        <strain evidence="10 11">HTF-83D</strain>
    </source>
</reference>
<evidence type="ECO:0000256" key="4">
    <source>
        <dbReference type="ARBA" id="ARBA00022840"/>
    </source>
</evidence>
<evidence type="ECO:0000256" key="3">
    <source>
        <dbReference type="ARBA" id="ARBA00022741"/>
    </source>
</evidence>
<dbReference type="PROSITE" id="PS50929">
    <property type="entry name" value="ABC_TM1F"/>
    <property type="match status" value="1"/>
</dbReference>
<dbReference type="Proteomes" id="UP001315001">
    <property type="component" value="Unassembled WGS sequence"/>
</dbReference>
<dbReference type="SUPFAM" id="SSF90123">
    <property type="entry name" value="ABC transporter transmembrane region"/>
    <property type="match status" value="1"/>
</dbReference>
<protein>
    <submittedName>
        <fullName evidence="10">ABC transporter ATP-binding protein</fullName>
    </submittedName>
</protein>
<evidence type="ECO:0000313" key="10">
    <source>
        <dbReference type="EMBL" id="MBP0057949.1"/>
    </source>
</evidence>
<feature type="transmembrane region" description="Helical" evidence="7">
    <location>
        <begin position="36"/>
        <end position="55"/>
    </location>
</feature>
<dbReference type="Gene3D" id="1.20.1560.10">
    <property type="entry name" value="ABC transporter type 1, transmembrane domain"/>
    <property type="match status" value="1"/>
</dbReference>
<keyword evidence="5 7" id="KW-1133">Transmembrane helix</keyword>
<evidence type="ECO:0000259" key="9">
    <source>
        <dbReference type="PROSITE" id="PS50929"/>
    </source>
</evidence>
<comment type="subcellular location">
    <subcellularLocation>
        <location evidence="1">Cell membrane</location>
        <topology evidence="1">Multi-pass membrane protein</topology>
    </subcellularLocation>
</comment>
<keyword evidence="6 7" id="KW-0472">Membrane</keyword>
<keyword evidence="11" id="KW-1185">Reference proteome</keyword>
<keyword evidence="3" id="KW-0547">Nucleotide-binding</keyword>
<dbReference type="SUPFAM" id="SSF52540">
    <property type="entry name" value="P-loop containing nucleoside triphosphate hydrolases"/>
    <property type="match status" value="1"/>
</dbReference>
<gene>
    <name evidence="10" type="ORF">JYQ75_11195</name>
</gene>
<dbReference type="Pfam" id="PF00664">
    <property type="entry name" value="ABC_membrane"/>
    <property type="match status" value="1"/>
</dbReference>
<organism evidence="10 11">
    <name type="scientific">Anaerobutyricum soehngenii</name>
    <dbReference type="NCBI Taxonomy" id="105843"/>
    <lineage>
        <taxon>Bacteria</taxon>
        <taxon>Bacillati</taxon>
        <taxon>Bacillota</taxon>
        <taxon>Clostridia</taxon>
        <taxon>Lachnospirales</taxon>
        <taxon>Lachnospiraceae</taxon>
        <taxon>Anaerobutyricum</taxon>
    </lineage>
</organism>
<dbReference type="InterPro" id="IPR011527">
    <property type="entry name" value="ABC1_TM_dom"/>
</dbReference>
<proteinExistence type="predicted"/>
<evidence type="ECO:0000256" key="5">
    <source>
        <dbReference type="ARBA" id="ARBA00022989"/>
    </source>
</evidence>
<dbReference type="PROSITE" id="PS50893">
    <property type="entry name" value="ABC_TRANSPORTER_2"/>
    <property type="match status" value="1"/>
</dbReference>
<feature type="domain" description="ABC transporter" evidence="8">
    <location>
        <begin position="317"/>
        <end position="549"/>
    </location>
</feature>
<dbReference type="InterPro" id="IPR039421">
    <property type="entry name" value="Type_1_exporter"/>
</dbReference>
<dbReference type="SMART" id="SM00382">
    <property type="entry name" value="AAA"/>
    <property type="match status" value="1"/>
</dbReference>
<dbReference type="InterPro" id="IPR003439">
    <property type="entry name" value="ABC_transporter-like_ATP-bd"/>
</dbReference>